<dbReference type="Gene3D" id="3.40.50.300">
    <property type="entry name" value="P-loop containing nucleotide triphosphate hydrolases"/>
    <property type="match status" value="1"/>
</dbReference>
<dbReference type="GO" id="GO:0005525">
    <property type="term" value="F:GTP binding"/>
    <property type="evidence" value="ECO:0007669"/>
    <property type="project" value="UniProtKB-UniRule"/>
</dbReference>
<evidence type="ECO:0000313" key="7">
    <source>
        <dbReference type="EMBL" id="KYH31512.1"/>
    </source>
</evidence>
<proteinExistence type="inferred from homology"/>
<dbReference type="EMBL" id="LTBC01000010">
    <property type="protein sequence ID" value="KYH31512.1"/>
    <property type="molecule type" value="Genomic_DNA"/>
</dbReference>
<feature type="domain" description="RapZ C-terminal" evidence="6">
    <location>
        <begin position="171"/>
        <end position="289"/>
    </location>
</feature>
<reference evidence="7 8" key="1">
    <citation type="submission" date="2016-02" db="EMBL/GenBank/DDBJ databases">
        <title>Genome sequence of Moorella mulderi DSM 14980.</title>
        <authorList>
            <person name="Poehlein A."/>
            <person name="Daniel R."/>
        </authorList>
    </citation>
    <scope>NUCLEOTIDE SEQUENCE [LARGE SCALE GENOMIC DNA]</scope>
    <source>
        <strain evidence="7 8">DSM 14980</strain>
    </source>
</reference>
<dbReference type="OrthoDB" id="9784461at2"/>
<dbReference type="PANTHER" id="PTHR30448">
    <property type="entry name" value="RNASE ADAPTER PROTEIN RAPZ"/>
    <property type="match status" value="1"/>
</dbReference>
<dbReference type="NCBIfam" id="NF003828">
    <property type="entry name" value="PRK05416.1"/>
    <property type="match status" value="1"/>
</dbReference>
<dbReference type="PATRIC" id="fig|1122241.3.peg.2395"/>
<feature type="binding site" evidence="4">
    <location>
        <begin position="14"/>
        <end position="21"/>
    </location>
    <ligand>
        <name>ATP</name>
        <dbReference type="ChEBI" id="CHEBI:30616"/>
    </ligand>
</feature>
<name>A0A151AVB9_9FIRM</name>
<gene>
    <name evidence="7" type="ORF">MOMUL_22510</name>
</gene>
<dbReference type="SUPFAM" id="SSF52540">
    <property type="entry name" value="P-loop containing nucleoside triphosphate hydrolases"/>
    <property type="match status" value="1"/>
</dbReference>
<dbReference type="InterPro" id="IPR053931">
    <property type="entry name" value="RapZ_C"/>
</dbReference>
<accession>A0A151AVB9</accession>
<dbReference type="GO" id="GO:0005524">
    <property type="term" value="F:ATP binding"/>
    <property type="evidence" value="ECO:0007669"/>
    <property type="project" value="UniProtKB-UniRule"/>
</dbReference>
<dbReference type="InterPro" id="IPR053930">
    <property type="entry name" value="RapZ-like_N"/>
</dbReference>
<dbReference type="PANTHER" id="PTHR30448:SF0">
    <property type="entry name" value="RNASE ADAPTER PROTEIN RAPZ"/>
    <property type="match status" value="1"/>
</dbReference>
<dbReference type="Proteomes" id="UP000075670">
    <property type="component" value="Unassembled WGS sequence"/>
</dbReference>
<dbReference type="InterPro" id="IPR027417">
    <property type="entry name" value="P-loop_NTPase"/>
</dbReference>
<keyword evidence="2 4" id="KW-0067">ATP-binding</keyword>
<dbReference type="Pfam" id="PF22740">
    <property type="entry name" value="PapZ_C"/>
    <property type="match status" value="1"/>
</dbReference>
<evidence type="ECO:0000259" key="6">
    <source>
        <dbReference type="Pfam" id="PF22740"/>
    </source>
</evidence>
<keyword evidence="3 4" id="KW-0342">GTP-binding</keyword>
<dbReference type="InterPro" id="IPR005337">
    <property type="entry name" value="RapZ-like"/>
</dbReference>
<dbReference type="HAMAP" id="MF_00636">
    <property type="entry name" value="RapZ_like"/>
    <property type="match status" value="1"/>
</dbReference>
<sequence length="299" mass="33467">MTASNYPRLVIVTGLSGAGKTQAVRCLEDLGFFCVDNLPPSLIPGLVDLLGQPAKEGEGINKVALVMDIRGGQFFDGLEEALAYLDGRGIPYEILFLEAADEILVRRYKETRRRHPLSSGGQILEGIIAERRRLEELRGRASKIIDTSELTPRQLKEQVSELFGDSRRQLVINIISFGYKYGIPLDADLVMDVRFLPNPFYIPALRPFTGHDRCVAEFVMSAPEARQFIEQFAALLRFLIPHYQQEGKSHLVIAIGCTGGQHRSVTLANRLGEILRGDNYDVVVKHRDVVRYLSSGSRR</sequence>
<evidence type="ECO:0000256" key="3">
    <source>
        <dbReference type="ARBA" id="ARBA00023134"/>
    </source>
</evidence>
<evidence type="ECO:0000259" key="5">
    <source>
        <dbReference type="Pfam" id="PF03668"/>
    </source>
</evidence>
<dbReference type="Pfam" id="PF03668">
    <property type="entry name" value="RapZ-like_N"/>
    <property type="match status" value="1"/>
</dbReference>
<comment type="caution">
    <text evidence="7">The sequence shown here is derived from an EMBL/GenBank/DDBJ whole genome shotgun (WGS) entry which is preliminary data.</text>
</comment>
<dbReference type="AlphaFoldDB" id="A0A151AVB9"/>
<keyword evidence="1 4" id="KW-0547">Nucleotide-binding</keyword>
<organism evidence="7 8">
    <name type="scientific">Moorella mulderi DSM 14980</name>
    <dbReference type="NCBI Taxonomy" id="1122241"/>
    <lineage>
        <taxon>Bacteria</taxon>
        <taxon>Bacillati</taxon>
        <taxon>Bacillota</taxon>
        <taxon>Clostridia</taxon>
        <taxon>Neomoorellales</taxon>
        <taxon>Neomoorellaceae</taxon>
        <taxon>Neomoorella</taxon>
    </lineage>
</organism>
<keyword evidence="8" id="KW-1185">Reference proteome</keyword>
<evidence type="ECO:0000256" key="4">
    <source>
        <dbReference type="HAMAP-Rule" id="MF_00636"/>
    </source>
</evidence>
<evidence type="ECO:0000256" key="2">
    <source>
        <dbReference type="ARBA" id="ARBA00022840"/>
    </source>
</evidence>
<dbReference type="PIRSF" id="PIRSF005052">
    <property type="entry name" value="P-loopkin"/>
    <property type="match status" value="1"/>
</dbReference>
<dbReference type="RefSeq" id="WP_062284922.1">
    <property type="nucleotide sequence ID" value="NZ_LTBC01000010.1"/>
</dbReference>
<feature type="binding site" evidence="4">
    <location>
        <begin position="68"/>
        <end position="71"/>
    </location>
    <ligand>
        <name>GTP</name>
        <dbReference type="ChEBI" id="CHEBI:37565"/>
    </ligand>
</feature>
<evidence type="ECO:0000256" key="1">
    <source>
        <dbReference type="ARBA" id="ARBA00022741"/>
    </source>
</evidence>
<evidence type="ECO:0000313" key="8">
    <source>
        <dbReference type="Proteomes" id="UP000075670"/>
    </source>
</evidence>
<protein>
    <submittedName>
        <fullName evidence="7">GlmZ(SRNA)-inactivating NTPase</fullName>
    </submittedName>
</protein>
<feature type="domain" description="RapZ-like N-terminal" evidence="5">
    <location>
        <begin position="9"/>
        <end position="164"/>
    </location>
</feature>